<reference evidence="2" key="1">
    <citation type="journal article" date="2019" name="Int. J. Syst. Evol. Microbiol.">
        <title>The Global Catalogue of Microorganisms (GCM) 10K type strain sequencing project: providing services to taxonomists for standard genome sequencing and annotation.</title>
        <authorList>
            <consortium name="The Broad Institute Genomics Platform"/>
            <consortium name="The Broad Institute Genome Sequencing Center for Infectious Disease"/>
            <person name="Wu L."/>
            <person name="Ma J."/>
        </authorList>
    </citation>
    <scope>NUCLEOTIDE SEQUENCE [LARGE SCALE GENOMIC DNA]</scope>
    <source>
        <strain evidence="2">JCM 16953</strain>
    </source>
</reference>
<dbReference type="Proteomes" id="UP001501821">
    <property type="component" value="Unassembled WGS sequence"/>
</dbReference>
<evidence type="ECO:0008006" key="3">
    <source>
        <dbReference type="Google" id="ProtNLM"/>
    </source>
</evidence>
<evidence type="ECO:0000313" key="1">
    <source>
        <dbReference type="EMBL" id="GAA3801232.1"/>
    </source>
</evidence>
<evidence type="ECO:0000313" key="2">
    <source>
        <dbReference type="Proteomes" id="UP001501821"/>
    </source>
</evidence>
<organism evidence="1 2">
    <name type="scientific">Nocardioides panacisoli</name>
    <dbReference type="NCBI Taxonomy" id="627624"/>
    <lineage>
        <taxon>Bacteria</taxon>
        <taxon>Bacillati</taxon>
        <taxon>Actinomycetota</taxon>
        <taxon>Actinomycetes</taxon>
        <taxon>Propionibacteriales</taxon>
        <taxon>Nocardioidaceae</taxon>
        <taxon>Nocardioides</taxon>
    </lineage>
</organism>
<gene>
    <name evidence="1" type="ORF">GCM10022242_00210</name>
</gene>
<accession>A0ABP7HPJ4</accession>
<protein>
    <recommendedName>
        <fullName evidence="3">Heavy-metal-associated domain-containing protein</fullName>
    </recommendedName>
</protein>
<sequence length="77" mass="8121">MMRSTPRTFVGSVVFSLNGPVCAHITDAVHAEVGQLPGVSRCVLDPAARTLLVSAREPVDRADVVAVLDRVGCPVHT</sequence>
<name>A0ABP7HPJ4_9ACTN</name>
<dbReference type="SUPFAM" id="SSF55008">
    <property type="entry name" value="HMA, heavy metal-associated domain"/>
    <property type="match status" value="1"/>
</dbReference>
<dbReference type="RefSeq" id="WP_344771720.1">
    <property type="nucleotide sequence ID" value="NZ_BAABAH010000001.1"/>
</dbReference>
<dbReference type="EMBL" id="BAABAH010000001">
    <property type="protein sequence ID" value="GAA3801232.1"/>
    <property type="molecule type" value="Genomic_DNA"/>
</dbReference>
<proteinExistence type="predicted"/>
<dbReference type="InterPro" id="IPR036163">
    <property type="entry name" value="HMA_dom_sf"/>
</dbReference>
<keyword evidence="2" id="KW-1185">Reference proteome</keyword>
<comment type="caution">
    <text evidence="1">The sequence shown here is derived from an EMBL/GenBank/DDBJ whole genome shotgun (WGS) entry which is preliminary data.</text>
</comment>